<reference evidence="1 2" key="1">
    <citation type="submission" date="2019-03" db="EMBL/GenBank/DDBJ databases">
        <title>Genomic Encyclopedia of Type Strains, Phase IV (KMG-IV): sequencing the most valuable type-strain genomes for metagenomic binning, comparative biology and taxonomic classification.</title>
        <authorList>
            <person name="Goeker M."/>
        </authorList>
    </citation>
    <scope>NUCLEOTIDE SEQUENCE [LARGE SCALE GENOMIC DNA]</scope>
    <source>
        <strain evidence="1 2">DSM 25287</strain>
    </source>
</reference>
<dbReference type="AlphaFoldDB" id="A0A4R2LAM7"/>
<gene>
    <name evidence="1" type="ORF">EV699_10238</name>
</gene>
<accession>A0A4R2LAM7</accession>
<sequence length="57" mass="6070">MTRDRPSPVPVAVLPWPATGELAERLLRLAVDDACRAVAPPREAVRAMPAAPARRAG</sequence>
<dbReference type="Proteomes" id="UP000295765">
    <property type="component" value="Unassembled WGS sequence"/>
</dbReference>
<protein>
    <submittedName>
        <fullName evidence="1">Uncharacterized protein</fullName>
    </submittedName>
</protein>
<name>A0A4R2LAM7_9GAMM</name>
<keyword evidence="2" id="KW-1185">Reference proteome</keyword>
<proteinExistence type="predicted"/>
<comment type="caution">
    <text evidence="1">The sequence shown here is derived from an EMBL/GenBank/DDBJ whole genome shotgun (WGS) entry which is preliminary data.</text>
</comment>
<dbReference type="RefSeq" id="WP_165903983.1">
    <property type="nucleotide sequence ID" value="NZ_SLWY01000002.1"/>
</dbReference>
<dbReference type="EMBL" id="SLWY01000002">
    <property type="protein sequence ID" value="TCO83340.1"/>
    <property type="molecule type" value="Genomic_DNA"/>
</dbReference>
<evidence type="ECO:0000313" key="1">
    <source>
        <dbReference type="EMBL" id="TCO83340.1"/>
    </source>
</evidence>
<evidence type="ECO:0000313" key="2">
    <source>
        <dbReference type="Proteomes" id="UP000295765"/>
    </source>
</evidence>
<organism evidence="1 2">
    <name type="scientific">Plasticicumulans lactativorans</name>
    <dbReference type="NCBI Taxonomy" id="1133106"/>
    <lineage>
        <taxon>Bacteria</taxon>
        <taxon>Pseudomonadati</taxon>
        <taxon>Pseudomonadota</taxon>
        <taxon>Gammaproteobacteria</taxon>
        <taxon>Candidatus Competibacteraceae</taxon>
        <taxon>Plasticicumulans</taxon>
    </lineage>
</organism>